<dbReference type="OrthoDB" id="10420452at2759"/>
<evidence type="ECO:0000256" key="1">
    <source>
        <dbReference type="SAM" id="Phobius"/>
    </source>
</evidence>
<evidence type="ECO:0000313" key="2">
    <source>
        <dbReference type="EMBL" id="GMH97041.1"/>
    </source>
</evidence>
<comment type="caution">
    <text evidence="2">The sequence shown here is derived from an EMBL/GenBank/DDBJ whole genome shotgun (WGS) entry which is preliminary data.</text>
</comment>
<feature type="transmembrane region" description="Helical" evidence="1">
    <location>
        <begin position="159"/>
        <end position="185"/>
    </location>
</feature>
<keyword evidence="1" id="KW-0812">Transmembrane</keyword>
<keyword evidence="1" id="KW-1133">Transmembrane helix</keyword>
<gene>
    <name evidence="2" type="ORF">TrST_g5966</name>
</gene>
<organism evidence="2 3">
    <name type="scientific">Triparma strigata</name>
    <dbReference type="NCBI Taxonomy" id="1606541"/>
    <lineage>
        <taxon>Eukaryota</taxon>
        <taxon>Sar</taxon>
        <taxon>Stramenopiles</taxon>
        <taxon>Ochrophyta</taxon>
        <taxon>Bolidophyceae</taxon>
        <taxon>Parmales</taxon>
        <taxon>Triparmaceae</taxon>
        <taxon>Triparma</taxon>
    </lineage>
</organism>
<feature type="transmembrane region" description="Helical" evidence="1">
    <location>
        <begin position="232"/>
        <end position="249"/>
    </location>
</feature>
<feature type="transmembrane region" description="Helical" evidence="1">
    <location>
        <begin position="309"/>
        <end position="328"/>
    </location>
</feature>
<proteinExistence type="predicted"/>
<keyword evidence="3" id="KW-1185">Reference proteome</keyword>
<sequence length="358" mass="39866">MSGKPIFPPRSFLADFSRNYTCGETVDTLETYINPCPAMMSCFYDEELGDTNDIPRCHCGSMARLSQEDWPVCQTLGSMSWFPLLLGAINIFITLSTVCWGAWIISKLRVLKQLSFNDITICLIFTMCASFFTCIHQVTEFSQCLMRDYDFEVTFRGTPGIAQICLTGLGLFLVLADLKIPLLWLQIASSGMNKAEGAKRKKMVGKVVNGGAAFFFVTFLIIVVLFDTGMAGMYSLLWILILMAAFNIGSRKLRAQLVKPGEDPPKTVVDMMAYVRKFTLCEIAYIACVLLFFVNFGTYSSNPASWQPWASLIYHFLGQVSLANVVYIRRTLDKKLAKFQKTGKVGASTTVSSASSTE</sequence>
<feature type="transmembrane region" description="Helical" evidence="1">
    <location>
        <begin position="206"/>
        <end position="226"/>
    </location>
</feature>
<feature type="transmembrane region" description="Helical" evidence="1">
    <location>
        <begin position="81"/>
        <end position="104"/>
    </location>
</feature>
<evidence type="ECO:0000313" key="3">
    <source>
        <dbReference type="Proteomes" id="UP001165085"/>
    </source>
</evidence>
<feature type="transmembrane region" description="Helical" evidence="1">
    <location>
        <begin position="278"/>
        <end position="297"/>
    </location>
</feature>
<dbReference type="EMBL" id="BRXY01000479">
    <property type="protein sequence ID" value="GMH97041.1"/>
    <property type="molecule type" value="Genomic_DNA"/>
</dbReference>
<protein>
    <submittedName>
        <fullName evidence="2">Uncharacterized protein</fullName>
    </submittedName>
</protein>
<dbReference type="Proteomes" id="UP001165085">
    <property type="component" value="Unassembled WGS sequence"/>
</dbReference>
<name>A0A9W7BV98_9STRA</name>
<reference evidence="3" key="1">
    <citation type="journal article" date="2023" name="Commun. Biol.">
        <title>Genome analysis of Parmales, the sister group of diatoms, reveals the evolutionary specialization of diatoms from phago-mixotrophs to photoautotrophs.</title>
        <authorList>
            <person name="Ban H."/>
            <person name="Sato S."/>
            <person name="Yoshikawa S."/>
            <person name="Yamada K."/>
            <person name="Nakamura Y."/>
            <person name="Ichinomiya M."/>
            <person name="Sato N."/>
            <person name="Blanc-Mathieu R."/>
            <person name="Endo H."/>
            <person name="Kuwata A."/>
            <person name="Ogata H."/>
        </authorList>
    </citation>
    <scope>NUCLEOTIDE SEQUENCE [LARGE SCALE GENOMIC DNA]</scope>
    <source>
        <strain evidence="3">NIES 3701</strain>
    </source>
</reference>
<accession>A0A9W7BV98</accession>
<feature type="transmembrane region" description="Helical" evidence="1">
    <location>
        <begin position="116"/>
        <end position="139"/>
    </location>
</feature>
<dbReference type="AlphaFoldDB" id="A0A9W7BV98"/>
<keyword evidence="1" id="KW-0472">Membrane</keyword>